<dbReference type="EMBL" id="BAABIL010000168">
    <property type="protein sequence ID" value="GAA4972864.1"/>
    <property type="molecule type" value="Genomic_DNA"/>
</dbReference>
<keyword evidence="4" id="KW-1185">Reference proteome</keyword>
<dbReference type="RefSeq" id="WP_345711599.1">
    <property type="nucleotide sequence ID" value="NZ_BAABIL010000168.1"/>
</dbReference>
<feature type="chain" id="PRO_5045589780" description="CARDB domain-containing protein" evidence="1">
    <location>
        <begin position="28"/>
        <end position="318"/>
    </location>
</feature>
<dbReference type="PROSITE" id="PS51318">
    <property type="entry name" value="TAT"/>
    <property type="match status" value="1"/>
</dbReference>
<feature type="signal peptide" evidence="1">
    <location>
        <begin position="1"/>
        <end position="27"/>
    </location>
</feature>
<dbReference type="Pfam" id="PF07705">
    <property type="entry name" value="CARDB"/>
    <property type="match status" value="1"/>
</dbReference>
<gene>
    <name evidence="3" type="ORF">GCM10023225_12980</name>
</gene>
<evidence type="ECO:0000313" key="3">
    <source>
        <dbReference type="EMBL" id="GAA4972864.1"/>
    </source>
</evidence>
<dbReference type="InterPro" id="IPR013783">
    <property type="entry name" value="Ig-like_fold"/>
</dbReference>
<reference evidence="4" key="1">
    <citation type="journal article" date="2019" name="Int. J. Syst. Evol. Microbiol.">
        <title>The Global Catalogue of Microorganisms (GCM) 10K type strain sequencing project: providing services to taxonomists for standard genome sequencing and annotation.</title>
        <authorList>
            <consortium name="The Broad Institute Genomics Platform"/>
            <consortium name="The Broad Institute Genome Sequencing Center for Infectious Disease"/>
            <person name="Wu L."/>
            <person name="Ma J."/>
        </authorList>
    </citation>
    <scope>NUCLEOTIDE SEQUENCE [LARGE SCALE GENOMIC DNA]</scope>
    <source>
        <strain evidence="4">JCM 18126</strain>
    </source>
</reference>
<evidence type="ECO:0000259" key="2">
    <source>
        <dbReference type="Pfam" id="PF07705"/>
    </source>
</evidence>
<name>A0ABP9HKI9_9ACTN</name>
<dbReference type="Gene3D" id="2.60.40.10">
    <property type="entry name" value="Immunoglobulins"/>
    <property type="match status" value="1"/>
</dbReference>
<keyword evidence="1" id="KW-0732">Signal</keyword>
<dbReference type="InterPro" id="IPR006311">
    <property type="entry name" value="TAT_signal"/>
</dbReference>
<proteinExistence type="predicted"/>
<comment type="caution">
    <text evidence="3">The sequence shown here is derived from an EMBL/GenBank/DDBJ whole genome shotgun (WGS) entry which is preliminary data.</text>
</comment>
<accession>A0ABP9HKI9</accession>
<sequence>MERRRFFAAAGSIAVAAAIGGAVPAQAAAQPDLVVTAVGWSPAAPGAGTPVTFTATVKNQGTAATPGGVVHGVGFQVDGVLKTWSDNRTASLAPGQSVTLTAVGGPAGATWAATSGSHTVTAFVDDAKRIAESNETNNTLRRSLSVAAAPSLSSRVRFTNGGSVQVASTAGAYGSATGLASSLTGSVFGACYTDDPNSDAGLLVQGSERYLFDTSVGSDTYNPGGGSWGGDGLAYLPAGTTATQVLSRGISFFGPIARWNYPALEDVPCPAGAAADFSRFQAKSLTTKRYVVTGGEWGQAGALVATTTVPVDFDAHGL</sequence>
<evidence type="ECO:0000313" key="4">
    <source>
        <dbReference type="Proteomes" id="UP001501195"/>
    </source>
</evidence>
<organism evidence="3 4">
    <name type="scientific">Kineococcus glutinatus</name>
    <dbReference type="NCBI Taxonomy" id="1070872"/>
    <lineage>
        <taxon>Bacteria</taxon>
        <taxon>Bacillati</taxon>
        <taxon>Actinomycetota</taxon>
        <taxon>Actinomycetes</taxon>
        <taxon>Kineosporiales</taxon>
        <taxon>Kineosporiaceae</taxon>
        <taxon>Kineococcus</taxon>
    </lineage>
</organism>
<dbReference type="Proteomes" id="UP001501195">
    <property type="component" value="Unassembled WGS sequence"/>
</dbReference>
<protein>
    <recommendedName>
        <fullName evidence="2">CARDB domain-containing protein</fullName>
    </recommendedName>
</protein>
<feature type="domain" description="CARDB" evidence="2">
    <location>
        <begin position="30"/>
        <end position="140"/>
    </location>
</feature>
<evidence type="ECO:0000256" key="1">
    <source>
        <dbReference type="SAM" id="SignalP"/>
    </source>
</evidence>
<dbReference type="InterPro" id="IPR011635">
    <property type="entry name" value="CARDB"/>
</dbReference>